<accession>A0AAE0B3H5</accession>
<reference evidence="2" key="1">
    <citation type="journal article" date="2023" name="Plant J.">
        <title>Genome sequences and population genomics provide insights into the demographic history, inbreeding, and mutation load of two 'living fossil' tree species of Dipteronia.</title>
        <authorList>
            <person name="Feng Y."/>
            <person name="Comes H.P."/>
            <person name="Chen J."/>
            <person name="Zhu S."/>
            <person name="Lu R."/>
            <person name="Zhang X."/>
            <person name="Li P."/>
            <person name="Qiu J."/>
            <person name="Olsen K.M."/>
            <person name="Qiu Y."/>
        </authorList>
    </citation>
    <scope>NUCLEOTIDE SEQUENCE</scope>
    <source>
        <strain evidence="2">NBL</strain>
    </source>
</reference>
<evidence type="ECO:0000313" key="3">
    <source>
        <dbReference type="Proteomes" id="UP001281410"/>
    </source>
</evidence>
<gene>
    <name evidence="2" type="ORF">Dsin_000977</name>
</gene>
<evidence type="ECO:0000256" key="1">
    <source>
        <dbReference type="SAM" id="MobiDB-lite"/>
    </source>
</evidence>
<dbReference type="Proteomes" id="UP001281410">
    <property type="component" value="Unassembled WGS sequence"/>
</dbReference>
<dbReference type="AlphaFoldDB" id="A0AAE0B3H5"/>
<sequence>MVLFSVVMWQNWYMRNQLVHGKGRVEVDSVVSWCRGYISNYKTTNQSQEMVDSGDMVPQLILWKLSMGGMYKLNTDAALDVRLLRVSLGMDFYAKDYESMIDAEQGTPRAQGSSVTSFVTPQNPINPLTDRNRQMRILIAMALVTAHELNP</sequence>
<evidence type="ECO:0000313" key="2">
    <source>
        <dbReference type="EMBL" id="KAK3229096.1"/>
    </source>
</evidence>
<feature type="compositionally biased region" description="Polar residues" evidence="1">
    <location>
        <begin position="108"/>
        <end position="126"/>
    </location>
</feature>
<keyword evidence="3" id="KW-1185">Reference proteome</keyword>
<dbReference type="EMBL" id="JANJYJ010000001">
    <property type="protein sequence ID" value="KAK3229096.1"/>
    <property type="molecule type" value="Genomic_DNA"/>
</dbReference>
<protein>
    <submittedName>
        <fullName evidence="2">Uncharacterized protein</fullName>
    </submittedName>
</protein>
<proteinExistence type="predicted"/>
<name>A0AAE0B3H5_9ROSI</name>
<organism evidence="2 3">
    <name type="scientific">Dipteronia sinensis</name>
    <dbReference type="NCBI Taxonomy" id="43782"/>
    <lineage>
        <taxon>Eukaryota</taxon>
        <taxon>Viridiplantae</taxon>
        <taxon>Streptophyta</taxon>
        <taxon>Embryophyta</taxon>
        <taxon>Tracheophyta</taxon>
        <taxon>Spermatophyta</taxon>
        <taxon>Magnoliopsida</taxon>
        <taxon>eudicotyledons</taxon>
        <taxon>Gunneridae</taxon>
        <taxon>Pentapetalae</taxon>
        <taxon>rosids</taxon>
        <taxon>malvids</taxon>
        <taxon>Sapindales</taxon>
        <taxon>Sapindaceae</taxon>
        <taxon>Hippocastanoideae</taxon>
        <taxon>Acereae</taxon>
        <taxon>Dipteronia</taxon>
    </lineage>
</organism>
<comment type="caution">
    <text evidence="2">The sequence shown here is derived from an EMBL/GenBank/DDBJ whole genome shotgun (WGS) entry which is preliminary data.</text>
</comment>
<feature type="region of interest" description="Disordered" evidence="1">
    <location>
        <begin position="106"/>
        <end position="126"/>
    </location>
</feature>